<dbReference type="AlphaFoldDB" id="A0AAW1JDA0"/>
<accession>A0AAW1JDA0</accession>
<dbReference type="EMBL" id="JASPKY010000417">
    <property type="protein sequence ID" value="KAK9701274.1"/>
    <property type="molecule type" value="Genomic_DNA"/>
</dbReference>
<sequence length="120" mass="13592">MTPYSCYKPPSSDHYQQHFITDGPNSIRDGEVGGWRGRRVGCDLLSLSDGSRGGWRYHGTTMMECRNTKIPSLLLLFVFLFSLEALIFFCCPVSIFDTPPYKKVVVECGYVVTSSYTFQL</sequence>
<feature type="transmembrane region" description="Helical" evidence="1">
    <location>
        <begin position="73"/>
        <end position="96"/>
    </location>
</feature>
<proteinExistence type="predicted"/>
<name>A0AAW1JDA0_POPJA</name>
<keyword evidence="3" id="KW-1185">Reference proteome</keyword>
<keyword evidence="1" id="KW-1133">Transmembrane helix</keyword>
<reference evidence="2 3" key="1">
    <citation type="journal article" date="2024" name="BMC Genomics">
        <title>De novo assembly and annotation of Popillia japonica's genome with initial clues to its potential as an invasive pest.</title>
        <authorList>
            <person name="Cucini C."/>
            <person name="Boschi S."/>
            <person name="Funari R."/>
            <person name="Cardaioli E."/>
            <person name="Iannotti N."/>
            <person name="Marturano G."/>
            <person name="Paoli F."/>
            <person name="Bruttini M."/>
            <person name="Carapelli A."/>
            <person name="Frati F."/>
            <person name="Nardi F."/>
        </authorList>
    </citation>
    <scope>NUCLEOTIDE SEQUENCE [LARGE SCALE GENOMIC DNA]</scope>
    <source>
        <strain evidence="2">DMR45628</strain>
    </source>
</reference>
<comment type="caution">
    <text evidence="2">The sequence shown here is derived from an EMBL/GenBank/DDBJ whole genome shotgun (WGS) entry which is preliminary data.</text>
</comment>
<organism evidence="2 3">
    <name type="scientific">Popillia japonica</name>
    <name type="common">Japanese beetle</name>
    <dbReference type="NCBI Taxonomy" id="7064"/>
    <lineage>
        <taxon>Eukaryota</taxon>
        <taxon>Metazoa</taxon>
        <taxon>Ecdysozoa</taxon>
        <taxon>Arthropoda</taxon>
        <taxon>Hexapoda</taxon>
        <taxon>Insecta</taxon>
        <taxon>Pterygota</taxon>
        <taxon>Neoptera</taxon>
        <taxon>Endopterygota</taxon>
        <taxon>Coleoptera</taxon>
        <taxon>Polyphaga</taxon>
        <taxon>Scarabaeiformia</taxon>
        <taxon>Scarabaeidae</taxon>
        <taxon>Rutelinae</taxon>
        <taxon>Popillia</taxon>
    </lineage>
</organism>
<keyword evidence="1" id="KW-0812">Transmembrane</keyword>
<dbReference type="Proteomes" id="UP001458880">
    <property type="component" value="Unassembled WGS sequence"/>
</dbReference>
<evidence type="ECO:0000313" key="3">
    <source>
        <dbReference type="Proteomes" id="UP001458880"/>
    </source>
</evidence>
<evidence type="ECO:0000313" key="2">
    <source>
        <dbReference type="EMBL" id="KAK9701274.1"/>
    </source>
</evidence>
<keyword evidence="1" id="KW-0472">Membrane</keyword>
<gene>
    <name evidence="2" type="ORF">QE152_g30710</name>
</gene>
<protein>
    <submittedName>
        <fullName evidence="2">Uncharacterized protein</fullName>
    </submittedName>
</protein>
<evidence type="ECO:0000256" key="1">
    <source>
        <dbReference type="SAM" id="Phobius"/>
    </source>
</evidence>